<proteinExistence type="predicted"/>
<gene>
    <name evidence="1" type="ORF">CHARACLAT_026363</name>
</gene>
<accession>A0ABU7EWX8</accession>
<dbReference type="Proteomes" id="UP001352852">
    <property type="component" value="Unassembled WGS sequence"/>
</dbReference>
<reference evidence="1 2" key="1">
    <citation type="submission" date="2021-06" db="EMBL/GenBank/DDBJ databases">
        <authorList>
            <person name="Palmer J.M."/>
        </authorList>
    </citation>
    <scope>NUCLEOTIDE SEQUENCE [LARGE SCALE GENOMIC DNA]</scope>
    <source>
        <strain evidence="1 2">CL_MEX2019</strain>
        <tissue evidence="1">Muscle</tissue>
    </source>
</reference>
<evidence type="ECO:0000313" key="2">
    <source>
        <dbReference type="Proteomes" id="UP001352852"/>
    </source>
</evidence>
<name>A0ABU7EWX8_9TELE</name>
<keyword evidence="2" id="KW-1185">Reference proteome</keyword>
<organism evidence="1 2">
    <name type="scientific">Characodon lateralis</name>
    <dbReference type="NCBI Taxonomy" id="208331"/>
    <lineage>
        <taxon>Eukaryota</taxon>
        <taxon>Metazoa</taxon>
        <taxon>Chordata</taxon>
        <taxon>Craniata</taxon>
        <taxon>Vertebrata</taxon>
        <taxon>Euteleostomi</taxon>
        <taxon>Actinopterygii</taxon>
        <taxon>Neopterygii</taxon>
        <taxon>Teleostei</taxon>
        <taxon>Neoteleostei</taxon>
        <taxon>Acanthomorphata</taxon>
        <taxon>Ovalentaria</taxon>
        <taxon>Atherinomorphae</taxon>
        <taxon>Cyprinodontiformes</taxon>
        <taxon>Goodeidae</taxon>
        <taxon>Characodon</taxon>
    </lineage>
</organism>
<dbReference type="EMBL" id="JAHUTJ010068748">
    <property type="protein sequence ID" value="MED6291711.1"/>
    <property type="molecule type" value="Genomic_DNA"/>
</dbReference>
<evidence type="ECO:0000313" key="1">
    <source>
        <dbReference type="EMBL" id="MED6291711.1"/>
    </source>
</evidence>
<protein>
    <submittedName>
        <fullName evidence="1">Uncharacterized protein</fullName>
    </submittedName>
</protein>
<sequence>MEELCLSGRSLTSNSSSPILAVTQGSAPWRCHMINGASSPAWRLEASSSSTTTSTGGIMSIRPDIEVKTAAAPAEEAVMMSWCELLLKALFCLQPHALNVS</sequence>
<comment type="caution">
    <text evidence="1">The sequence shown here is derived from an EMBL/GenBank/DDBJ whole genome shotgun (WGS) entry which is preliminary data.</text>
</comment>